<evidence type="ECO:0000256" key="9">
    <source>
        <dbReference type="ARBA" id="ARBA00023316"/>
    </source>
</evidence>
<feature type="binding site" evidence="10">
    <location>
        <position position="132"/>
    </location>
    <ligand>
        <name>UDP-N-acetyl-alpha-D-glucosamine</name>
        <dbReference type="ChEBI" id="CHEBI:57705"/>
    </ligand>
</feature>
<dbReference type="GO" id="GO:0051301">
    <property type="term" value="P:cell division"/>
    <property type="evidence" value="ECO:0007669"/>
    <property type="project" value="UniProtKB-KW"/>
</dbReference>
<feature type="binding site" evidence="10">
    <location>
        <position position="298"/>
    </location>
    <ligand>
        <name>UDP-N-acetyl-alpha-D-glucosamine</name>
        <dbReference type="ChEBI" id="CHEBI:57705"/>
    </ligand>
</feature>
<feature type="domain" description="Glycosyltransferase family 28 N-terminal" evidence="12">
    <location>
        <begin position="12"/>
        <end position="151"/>
    </location>
</feature>
<keyword evidence="6 10" id="KW-0573">Peptidoglycan synthesis</keyword>
<protein>
    <recommendedName>
        <fullName evidence="10">UDP-N-acetylglucosamine--N-acetylmuramyl-(pentapeptide) pyrophosphoryl-undecaprenol N-acetylglucosamine transferase</fullName>
        <ecNumber evidence="10">2.4.1.227</ecNumber>
    </recommendedName>
    <alternativeName>
        <fullName evidence="10">Undecaprenyl-PP-MurNAc-pentapeptide-UDPGlcNAc GlcNAc transferase</fullName>
    </alternativeName>
</protein>
<comment type="caution">
    <text evidence="14">The sequence shown here is derived from an EMBL/GenBank/DDBJ whole genome shotgun (WGS) entry which is preliminary data.</text>
</comment>
<dbReference type="GO" id="GO:0071555">
    <property type="term" value="P:cell wall organization"/>
    <property type="evidence" value="ECO:0007669"/>
    <property type="project" value="UniProtKB-KW"/>
</dbReference>
<evidence type="ECO:0000256" key="4">
    <source>
        <dbReference type="ARBA" id="ARBA00022679"/>
    </source>
</evidence>
<comment type="catalytic activity">
    <reaction evidence="10">
        <text>di-trans,octa-cis-undecaprenyl diphospho-N-acetyl-alpha-D-muramoyl-L-alanyl-D-glutamyl-meso-2,6-diaminopimeloyl-D-alanyl-D-alanine + UDP-N-acetyl-alpha-D-glucosamine = di-trans,octa-cis-undecaprenyl diphospho-[N-acetyl-alpha-D-glucosaminyl-(1-&gt;4)]-N-acetyl-alpha-D-muramoyl-L-alanyl-D-glutamyl-meso-2,6-diaminopimeloyl-D-alanyl-D-alanine + UDP + H(+)</text>
        <dbReference type="Rhea" id="RHEA:31227"/>
        <dbReference type="ChEBI" id="CHEBI:15378"/>
        <dbReference type="ChEBI" id="CHEBI:57705"/>
        <dbReference type="ChEBI" id="CHEBI:58223"/>
        <dbReference type="ChEBI" id="CHEBI:61387"/>
        <dbReference type="ChEBI" id="CHEBI:61388"/>
        <dbReference type="EC" id="2.4.1.227"/>
    </reaction>
</comment>
<sequence length="373" mass="41152">MQHDSEDTLHLVITGGGTGGHVYPGIAVAREVRRQVASAAIAFFGTQTGLEAKIVPAEGFVLETIHIQGFRGRGIPAKLKTLSTIPRAVYRSRRLLKMWRPDVVFGTGGYVSVPVIYAAYLLHIPTLILEPNRQPGLANKLLSKAVDKIAICFQETAQAFPPNKVVFTGNPIRKAFTLIGKTPPPDPTSKFNLLIIGGSRGAQRINTAMMEALHSLSAYRERLHVTHQTGKSDYAQVNARYESLHVQADVRAYIEDMPQMYAKAHLIICRAGAGTVAELTASRRPAILIPYPHGDRHQEYNARALEEAGRAQVILQQDLRGKSLADAILHHLHHPELLERLWTDADATSDTDPRTAAEQIVDICRQLARNRTQ</sequence>
<dbReference type="SUPFAM" id="SSF53756">
    <property type="entry name" value="UDP-Glycosyltransferase/glycogen phosphorylase"/>
    <property type="match status" value="1"/>
</dbReference>
<keyword evidence="11" id="KW-1133">Transmembrane helix</keyword>
<dbReference type="GO" id="GO:0009252">
    <property type="term" value="P:peptidoglycan biosynthetic process"/>
    <property type="evidence" value="ECO:0007669"/>
    <property type="project" value="UniProtKB-UniRule"/>
</dbReference>
<dbReference type="EMBL" id="WJJP01000625">
    <property type="protein sequence ID" value="MBD3326723.1"/>
    <property type="molecule type" value="Genomic_DNA"/>
</dbReference>
<feature type="binding site" evidence="10">
    <location>
        <position position="254"/>
    </location>
    <ligand>
        <name>UDP-N-acetyl-alpha-D-glucosamine</name>
        <dbReference type="ChEBI" id="CHEBI:57705"/>
    </ligand>
</feature>
<keyword evidence="9 10" id="KW-0961">Cell wall biogenesis/degradation</keyword>
<organism evidence="14 15">
    <name type="scientific">candidate division KSB3 bacterium</name>
    <dbReference type="NCBI Taxonomy" id="2044937"/>
    <lineage>
        <taxon>Bacteria</taxon>
        <taxon>candidate division KSB3</taxon>
    </lineage>
</organism>
<reference evidence="14" key="1">
    <citation type="submission" date="2019-11" db="EMBL/GenBank/DDBJ databases">
        <title>Microbial mats filling the niche in hypersaline microbial mats.</title>
        <authorList>
            <person name="Wong H.L."/>
            <person name="Macleod F.I."/>
            <person name="White R.A. III"/>
            <person name="Burns B.P."/>
        </authorList>
    </citation>
    <scope>NUCLEOTIDE SEQUENCE</scope>
    <source>
        <strain evidence="14">Rbin_158</strain>
    </source>
</reference>
<dbReference type="CDD" id="cd03785">
    <property type="entry name" value="GT28_MurG"/>
    <property type="match status" value="1"/>
</dbReference>
<feature type="binding site" evidence="10">
    <location>
        <begin position="18"/>
        <end position="20"/>
    </location>
    <ligand>
        <name>UDP-N-acetyl-alpha-D-glucosamine</name>
        <dbReference type="ChEBI" id="CHEBI:57705"/>
    </ligand>
</feature>
<evidence type="ECO:0000313" key="14">
    <source>
        <dbReference type="EMBL" id="MBD3326723.1"/>
    </source>
</evidence>
<comment type="function">
    <text evidence="10">Cell wall formation. Catalyzes the transfer of a GlcNAc subunit on undecaprenyl-pyrophosphoryl-MurNAc-pentapeptide (lipid intermediate I) to form undecaprenyl-pyrophosphoryl-MurNAc-(pentapeptide)GlcNAc (lipid intermediate II).</text>
</comment>
<dbReference type="NCBIfam" id="TIGR01133">
    <property type="entry name" value="murG"/>
    <property type="match status" value="1"/>
</dbReference>
<dbReference type="PANTHER" id="PTHR21015:SF22">
    <property type="entry name" value="GLYCOSYLTRANSFERASE"/>
    <property type="match status" value="1"/>
</dbReference>
<evidence type="ECO:0000256" key="10">
    <source>
        <dbReference type="HAMAP-Rule" id="MF_00033"/>
    </source>
</evidence>
<evidence type="ECO:0000256" key="6">
    <source>
        <dbReference type="ARBA" id="ARBA00022984"/>
    </source>
</evidence>
<evidence type="ECO:0000256" key="7">
    <source>
        <dbReference type="ARBA" id="ARBA00023136"/>
    </source>
</evidence>
<feature type="binding site" evidence="10">
    <location>
        <position position="173"/>
    </location>
    <ligand>
        <name>UDP-N-acetyl-alpha-D-glucosamine</name>
        <dbReference type="ChEBI" id="CHEBI:57705"/>
    </ligand>
</feature>
<evidence type="ECO:0000256" key="3">
    <source>
        <dbReference type="ARBA" id="ARBA00022676"/>
    </source>
</evidence>
<comment type="similarity">
    <text evidence="10">Belongs to the glycosyltransferase 28 family. MurG subfamily.</text>
</comment>
<accession>A0A9D5JYU1</accession>
<comment type="pathway">
    <text evidence="10">Cell wall biogenesis; peptidoglycan biosynthesis.</text>
</comment>
<feature type="domain" description="Glycosyl transferase family 28 C-terminal" evidence="13">
    <location>
        <begin position="193"/>
        <end position="338"/>
    </location>
</feature>
<evidence type="ECO:0000259" key="12">
    <source>
        <dbReference type="Pfam" id="PF03033"/>
    </source>
</evidence>
<dbReference type="EC" id="2.4.1.227" evidence="10"/>
<comment type="subcellular location">
    <subcellularLocation>
        <location evidence="10">Cell membrane</location>
        <topology evidence="10">Peripheral membrane protein</topology>
        <orientation evidence="10">Cytoplasmic side</orientation>
    </subcellularLocation>
</comment>
<dbReference type="GO" id="GO:0005886">
    <property type="term" value="C:plasma membrane"/>
    <property type="evidence" value="ECO:0007669"/>
    <property type="project" value="UniProtKB-SubCell"/>
</dbReference>
<dbReference type="Pfam" id="PF04101">
    <property type="entry name" value="Glyco_tran_28_C"/>
    <property type="match status" value="1"/>
</dbReference>
<dbReference type="InterPro" id="IPR004276">
    <property type="entry name" value="GlycoTrans_28_N"/>
</dbReference>
<dbReference type="GO" id="GO:0050511">
    <property type="term" value="F:undecaprenyldiphospho-muramoylpentapeptide beta-N-acetylglucosaminyltransferase activity"/>
    <property type="evidence" value="ECO:0007669"/>
    <property type="project" value="UniProtKB-UniRule"/>
</dbReference>
<evidence type="ECO:0000313" key="15">
    <source>
        <dbReference type="Proteomes" id="UP000649604"/>
    </source>
</evidence>
<evidence type="ECO:0000259" key="13">
    <source>
        <dbReference type="Pfam" id="PF04101"/>
    </source>
</evidence>
<dbReference type="AlphaFoldDB" id="A0A9D5JYU1"/>
<name>A0A9D5JYU1_9BACT</name>
<dbReference type="InterPro" id="IPR006009">
    <property type="entry name" value="GlcNAc_MurG"/>
</dbReference>
<feature type="binding site" evidence="10">
    <location>
        <position position="199"/>
    </location>
    <ligand>
        <name>UDP-N-acetyl-alpha-D-glucosamine</name>
        <dbReference type="ChEBI" id="CHEBI:57705"/>
    </ligand>
</feature>
<keyword evidence="8 10" id="KW-0131">Cell cycle</keyword>
<keyword evidence="3 10" id="KW-0328">Glycosyltransferase</keyword>
<keyword evidence="11" id="KW-0812">Transmembrane</keyword>
<keyword evidence="7 10" id="KW-0472">Membrane</keyword>
<dbReference type="Proteomes" id="UP000649604">
    <property type="component" value="Unassembled WGS sequence"/>
</dbReference>
<dbReference type="Pfam" id="PF03033">
    <property type="entry name" value="Glyco_transf_28"/>
    <property type="match status" value="1"/>
</dbReference>
<keyword evidence="4 10" id="KW-0808">Transferase</keyword>
<comment type="caution">
    <text evidence="10">Lacks conserved residue(s) required for the propagation of feature annotation.</text>
</comment>
<proteinExistence type="inferred from homology"/>
<keyword evidence="5 10" id="KW-0133">Cell shape</keyword>
<evidence type="ECO:0000256" key="8">
    <source>
        <dbReference type="ARBA" id="ARBA00023306"/>
    </source>
</evidence>
<gene>
    <name evidence="10 14" type="primary">murG</name>
    <name evidence="14" type="ORF">GF339_19220</name>
</gene>
<evidence type="ECO:0000256" key="11">
    <source>
        <dbReference type="SAM" id="Phobius"/>
    </source>
</evidence>
<dbReference type="HAMAP" id="MF_00033">
    <property type="entry name" value="MurG"/>
    <property type="match status" value="1"/>
</dbReference>
<evidence type="ECO:0000256" key="2">
    <source>
        <dbReference type="ARBA" id="ARBA00022618"/>
    </source>
</evidence>
<feature type="transmembrane region" description="Helical" evidence="11">
    <location>
        <begin position="103"/>
        <end position="122"/>
    </location>
</feature>
<dbReference type="Gene3D" id="3.40.50.2000">
    <property type="entry name" value="Glycogen Phosphorylase B"/>
    <property type="match status" value="2"/>
</dbReference>
<dbReference type="InterPro" id="IPR007235">
    <property type="entry name" value="Glyco_trans_28_C"/>
</dbReference>
<evidence type="ECO:0000256" key="5">
    <source>
        <dbReference type="ARBA" id="ARBA00022960"/>
    </source>
</evidence>
<dbReference type="GO" id="GO:0005975">
    <property type="term" value="P:carbohydrate metabolic process"/>
    <property type="evidence" value="ECO:0007669"/>
    <property type="project" value="InterPro"/>
</dbReference>
<dbReference type="PANTHER" id="PTHR21015">
    <property type="entry name" value="UDP-N-ACETYLGLUCOSAMINE--N-ACETYLMURAMYL-(PENTAPEPTIDE) PYROPHOSPHORYL-UNDECAPRENOL N-ACETYLGLUCOSAMINE TRANSFERASE 1"/>
    <property type="match status" value="1"/>
</dbReference>
<keyword evidence="1 10" id="KW-1003">Cell membrane</keyword>
<dbReference type="GO" id="GO:0008360">
    <property type="term" value="P:regulation of cell shape"/>
    <property type="evidence" value="ECO:0007669"/>
    <property type="project" value="UniProtKB-KW"/>
</dbReference>
<evidence type="ECO:0000256" key="1">
    <source>
        <dbReference type="ARBA" id="ARBA00022475"/>
    </source>
</evidence>
<keyword evidence="2 10" id="KW-0132">Cell division</keyword>